<gene>
    <name evidence="2" type="ORF">Pth03_35140</name>
</gene>
<feature type="region of interest" description="Disordered" evidence="1">
    <location>
        <begin position="1"/>
        <end position="46"/>
    </location>
</feature>
<name>A0A8J3VCU5_9ACTN</name>
<protein>
    <submittedName>
        <fullName evidence="2">Uncharacterized protein</fullName>
    </submittedName>
</protein>
<dbReference type="Proteomes" id="UP000605992">
    <property type="component" value="Unassembled WGS sequence"/>
</dbReference>
<evidence type="ECO:0000313" key="3">
    <source>
        <dbReference type="Proteomes" id="UP000605992"/>
    </source>
</evidence>
<keyword evidence="3" id="KW-1185">Reference proteome</keyword>
<evidence type="ECO:0000256" key="1">
    <source>
        <dbReference type="SAM" id="MobiDB-lite"/>
    </source>
</evidence>
<accession>A0A8J3VCU5</accession>
<dbReference type="EMBL" id="BOOR01000024">
    <property type="protein sequence ID" value="GII55125.1"/>
    <property type="molecule type" value="Genomic_DNA"/>
</dbReference>
<dbReference type="AlphaFoldDB" id="A0A8J3VCU5"/>
<sequence>MGQCGAPQSGPQISGPSRNPPPAANDVRAPRPRASRPAPDVDIPSYHGIHVAPLQPEHVRIAWRHPTRRSDRARVREHTCDCKATVYELCHSGGLLYIRRTVRHAEGYVVRETERLITVRMEDLWRRLILGQAR</sequence>
<organism evidence="2 3">
    <name type="scientific">Planotetraspora thailandica</name>
    <dbReference type="NCBI Taxonomy" id="487172"/>
    <lineage>
        <taxon>Bacteria</taxon>
        <taxon>Bacillati</taxon>
        <taxon>Actinomycetota</taxon>
        <taxon>Actinomycetes</taxon>
        <taxon>Streptosporangiales</taxon>
        <taxon>Streptosporangiaceae</taxon>
        <taxon>Planotetraspora</taxon>
    </lineage>
</organism>
<evidence type="ECO:0000313" key="2">
    <source>
        <dbReference type="EMBL" id="GII55125.1"/>
    </source>
</evidence>
<reference evidence="2" key="1">
    <citation type="submission" date="2021-01" db="EMBL/GenBank/DDBJ databases">
        <title>Whole genome shotgun sequence of Planotetraspora thailandica NBRC 104271.</title>
        <authorList>
            <person name="Komaki H."/>
            <person name="Tamura T."/>
        </authorList>
    </citation>
    <scope>NUCLEOTIDE SEQUENCE</scope>
    <source>
        <strain evidence="2">NBRC 104271</strain>
    </source>
</reference>
<comment type="caution">
    <text evidence="2">The sequence shown here is derived from an EMBL/GenBank/DDBJ whole genome shotgun (WGS) entry which is preliminary data.</text>
</comment>
<proteinExistence type="predicted"/>